<accession>A0A5B9PBI9</accession>
<feature type="domain" description="DUF1570" evidence="2">
    <location>
        <begin position="225"/>
        <end position="347"/>
    </location>
</feature>
<dbReference type="InterPro" id="IPR011464">
    <property type="entry name" value="DUF1570"/>
</dbReference>
<feature type="chain" id="PRO_5022777084" description="DUF1570 domain-containing protein" evidence="1">
    <location>
        <begin position="31"/>
        <end position="382"/>
    </location>
</feature>
<gene>
    <name evidence="3" type="ORF">MFFC18_35650</name>
</gene>
<evidence type="ECO:0000256" key="1">
    <source>
        <dbReference type="SAM" id="SignalP"/>
    </source>
</evidence>
<feature type="signal peptide" evidence="1">
    <location>
        <begin position="1"/>
        <end position="30"/>
    </location>
</feature>
<dbReference type="OrthoDB" id="291356at2"/>
<dbReference type="KEGG" id="mff:MFFC18_35650"/>
<dbReference type="AlphaFoldDB" id="A0A5B9PBI9"/>
<dbReference type="RefSeq" id="WP_075086223.1">
    <property type="nucleotide sequence ID" value="NZ_CP042912.1"/>
</dbReference>
<evidence type="ECO:0000313" key="4">
    <source>
        <dbReference type="Proteomes" id="UP000322214"/>
    </source>
</evidence>
<keyword evidence="4" id="KW-1185">Reference proteome</keyword>
<protein>
    <recommendedName>
        <fullName evidence="2">DUF1570 domain-containing protein</fullName>
    </recommendedName>
</protein>
<sequence precursor="true">MKQEFFRLKLRVITLAIAVVVCAASSVVCADTLVIERDGEEVSIEGEFLLEARDKSILFEGTDGQLHIFTADRIVSLDKGVEKTPPMNHDELGQSLLADLPDGFRIHSTKNYVIAYKTELEFAQWIEDLYEKRLFKEFQKFGRTKLRNGLTDSRFPLAVVVFGSRPEYDRYVVRELGTEPGSMIAHYSQLTNRVAMYDLTFDLGDGGKKRRLKDVLKKPEAIPMVTTIIHEGTHQLMFNRGMQTRLADAPLWLNEGIANWFETPDPDNGIGWHRPGLVNDHRMAQLRRYIPNRPANSLETLIASDERFRGEGAFDAYAESWALMHFLLNRNTKKTRRYVKAISNKPPGVKVSAATRLEEFKEHFGELDRLDKAFLIYVKKLR</sequence>
<reference evidence="3 4" key="1">
    <citation type="submission" date="2019-08" db="EMBL/GenBank/DDBJ databases">
        <title>Deep-cultivation of Planctomycetes and their phenomic and genomic characterization uncovers novel biology.</title>
        <authorList>
            <person name="Wiegand S."/>
            <person name="Jogler M."/>
            <person name="Boedeker C."/>
            <person name="Pinto D."/>
            <person name="Vollmers J."/>
            <person name="Rivas-Marin E."/>
            <person name="Kohn T."/>
            <person name="Peeters S.H."/>
            <person name="Heuer A."/>
            <person name="Rast P."/>
            <person name="Oberbeckmann S."/>
            <person name="Bunk B."/>
            <person name="Jeske O."/>
            <person name="Meyerdierks A."/>
            <person name="Storesund J.E."/>
            <person name="Kallscheuer N."/>
            <person name="Luecker S."/>
            <person name="Lage O.M."/>
            <person name="Pohl T."/>
            <person name="Merkel B.J."/>
            <person name="Hornburger P."/>
            <person name="Mueller R.-W."/>
            <person name="Bruemmer F."/>
            <person name="Labrenz M."/>
            <person name="Spormann A.M."/>
            <person name="Op den Camp H."/>
            <person name="Overmann J."/>
            <person name="Amann R."/>
            <person name="Jetten M.S.M."/>
            <person name="Mascher T."/>
            <person name="Medema M.H."/>
            <person name="Devos D.P."/>
            <person name="Kaster A.-K."/>
            <person name="Ovreas L."/>
            <person name="Rohde M."/>
            <person name="Galperin M.Y."/>
            <person name="Jogler C."/>
        </authorList>
    </citation>
    <scope>NUCLEOTIDE SEQUENCE [LARGE SCALE GENOMIC DNA]</scope>
    <source>
        <strain evidence="3 4">FC18</strain>
    </source>
</reference>
<evidence type="ECO:0000259" key="2">
    <source>
        <dbReference type="Pfam" id="PF07607"/>
    </source>
</evidence>
<evidence type="ECO:0000313" key="3">
    <source>
        <dbReference type="EMBL" id="QEG23664.1"/>
    </source>
</evidence>
<dbReference type="Proteomes" id="UP000322214">
    <property type="component" value="Chromosome"/>
</dbReference>
<organism evidence="3 4">
    <name type="scientific">Mariniblastus fucicola</name>
    <dbReference type="NCBI Taxonomy" id="980251"/>
    <lineage>
        <taxon>Bacteria</taxon>
        <taxon>Pseudomonadati</taxon>
        <taxon>Planctomycetota</taxon>
        <taxon>Planctomycetia</taxon>
        <taxon>Pirellulales</taxon>
        <taxon>Pirellulaceae</taxon>
        <taxon>Mariniblastus</taxon>
    </lineage>
</organism>
<keyword evidence="1" id="KW-0732">Signal</keyword>
<name>A0A5B9PBI9_9BACT</name>
<dbReference type="EMBL" id="CP042912">
    <property type="protein sequence ID" value="QEG23664.1"/>
    <property type="molecule type" value="Genomic_DNA"/>
</dbReference>
<dbReference type="STRING" id="980251.GCA_001642875_04387"/>
<proteinExistence type="predicted"/>
<dbReference type="Pfam" id="PF07607">
    <property type="entry name" value="DUF1570"/>
    <property type="match status" value="1"/>
</dbReference>